<reference evidence="1" key="1">
    <citation type="submission" date="2020-06" db="EMBL/GenBank/DDBJ databases">
        <title>Lateral gene transfer of anion-conducting channel rhodopsins between green algae and giant viruses.</title>
        <authorList>
            <person name="Rozenberg A."/>
            <person name="Oppermann J."/>
            <person name="Wietek J."/>
            <person name="Fernandez Lahore R.G."/>
            <person name="Sandaa R.-A."/>
            <person name="Bratbak G."/>
            <person name="Hegemann P."/>
            <person name="Beja O."/>
        </authorList>
    </citation>
    <scope>NUCLEOTIDE SEQUENCE</scope>
    <source>
        <strain evidence="1">01B</strain>
    </source>
</reference>
<organism evidence="1">
    <name type="scientific">Pyramimonas orientalis virus</name>
    <name type="common">PoV01</name>
    <dbReference type="NCBI Taxonomy" id="455367"/>
    <lineage>
        <taxon>Viruses</taxon>
        <taxon>Varidnaviria</taxon>
        <taxon>Bamfordvirae</taxon>
        <taxon>Nucleocytoviricota</taxon>
        <taxon>Megaviricetes</taxon>
        <taxon>Imitervirales</taxon>
        <taxon>Allomimiviridae</taxon>
        <taxon>Heliosvirus</taxon>
        <taxon>Heliosvirus raunefjordenense</taxon>
    </lineage>
</organism>
<gene>
    <name evidence="1" type="ORF">HWQ62_00314</name>
</gene>
<proteinExistence type="predicted"/>
<evidence type="ECO:0000313" key="1">
    <source>
        <dbReference type="EMBL" id="QOI90450.1"/>
    </source>
</evidence>
<sequence length="192" mass="22404">MKYFEQDHRLGNDKCAIDSQTQQNKQMEDYMMFNYQRGNVPACEEDVKKVNEFMTDNYMTIKDGIGFTNGCLVDQDSMMRIDSNKINRDKNQMFTRTFQAIPDLSRGEINVENESRIQQGEITFDDFQCHGKPLDVFTPLIPCLMENIQNPSHLVESWTRGGETTRDTLKQKEFLEKNGYHFDGASLQKRQC</sequence>
<dbReference type="EMBL" id="MT663537">
    <property type="protein sequence ID" value="QOI90450.1"/>
    <property type="molecule type" value="Genomic_DNA"/>
</dbReference>
<name>A0A7L9AYV7_POV01</name>
<accession>A0A7L9AYV7</accession>
<protein>
    <submittedName>
        <fullName evidence="1">Uncharacterized protein</fullName>
    </submittedName>
</protein>
<organismHost>
    <name type="scientific">Pyramimonas plurioculata</name>
    <dbReference type="NCBI Taxonomy" id="36893"/>
</organismHost>